<reference evidence="1" key="2">
    <citation type="submission" date="2020-09" db="EMBL/GenBank/DDBJ databases">
        <authorList>
            <person name="Sun Q."/>
            <person name="Zhou Y."/>
        </authorList>
    </citation>
    <scope>NUCLEOTIDE SEQUENCE</scope>
    <source>
        <strain evidence="1">CGMCC 4.5737</strain>
    </source>
</reference>
<keyword evidence="2" id="KW-1185">Reference proteome</keyword>
<proteinExistence type="predicted"/>
<protein>
    <submittedName>
        <fullName evidence="1">Uncharacterized protein</fullName>
    </submittedName>
</protein>
<accession>A0A8J3CD90</accession>
<dbReference type="RefSeq" id="WP_189061301.1">
    <property type="nucleotide sequence ID" value="NZ_BMMK01000038.1"/>
</dbReference>
<reference evidence="1" key="1">
    <citation type="journal article" date="2014" name="Int. J. Syst. Evol. Microbiol.">
        <title>Complete genome sequence of Corynebacterium casei LMG S-19264T (=DSM 44701T), isolated from a smear-ripened cheese.</title>
        <authorList>
            <consortium name="US DOE Joint Genome Institute (JGI-PGF)"/>
            <person name="Walter F."/>
            <person name="Albersmeier A."/>
            <person name="Kalinowski J."/>
            <person name="Ruckert C."/>
        </authorList>
    </citation>
    <scope>NUCLEOTIDE SEQUENCE</scope>
    <source>
        <strain evidence="1">CGMCC 4.5737</strain>
    </source>
</reference>
<dbReference type="Proteomes" id="UP000637578">
    <property type="component" value="Unassembled WGS sequence"/>
</dbReference>
<organism evidence="1 2">
    <name type="scientific">Longimycelium tulufanense</name>
    <dbReference type="NCBI Taxonomy" id="907463"/>
    <lineage>
        <taxon>Bacteria</taxon>
        <taxon>Bacillati</taxon>
        <taxon>Actinomycetota</taxon>
        <taxon>Actinomycetes</taxon>
        <taxon>Pseudonocardiales</taxon>
        <taxon>Pseudonocardiaceae</taxon>
        <taxon>Longimycelium</taxon>
    </lineage>
</organism>
<evidence type="ECO:0000313" key="2">
    <source>
        <dbReference type="Proteomes" id="UP000637578"/>
    </source>
</evidence>
<gene>
    <name evidence="1" type="ORF">GCM10012275_54650</name>
</gene>
<evidence type="ECO:0000313" key="1">
    <source>
        <dbReference type="EMBL" id="GGM77092.1"/>
    </source>
</evidence>
<sequence length="122" mass="13647">MTDTLTQADYLRFIITSAQKEYDAAKTAFADKMATSPQEAIEWYGHKVVHAETMLTLLKQIDTAGAEAAARNALNLMAKTLAHTCAYDRALTQTRADAAREFLRTYREFLEDISAKELLNAL</sequence>
<dbReference type="AlphaFoldDB" id="A0A8J3CD90"/>
<dbReference type="EMBL" id="BMMK01000038">
    <property type="protein sequence ID" value="GGM77092.1"/>
    <property type="molecule type" value="Genomic_DNA"/>
</dbReference>
<name>A0A8J3CD90_9PSEU</name>
<comment type="caution">
    <text evidence="1">The sequence shown here is derived from an EMBL/GenBank/DDBJ whole genome shotgun (WGS) entry which is preliminary data.</text>
</comment>